<dbReference type="InterPro" id="IPR000504">
    <property type="entry name" value="RRM_dom"/>
</dbReference>
<keyword evidence="4" id="KW-1185">Reference proteome</keyword>
<dbReference type="PANTHER" id="PTHR48025:SF1">
    <property type="entry name" value="RRM DOMAIN-CONTAINING PROTEIN"/>
    <property type="match status" value="1"/>
</dbReference>
<protein>
    <submittedName>
        <fullName evidence="3">RNA recognition motif-containing protein</fullName>
    </submittedName>
</protein>
<dbReference type="PANTHER" id="PTHR48025">
    <property type="entry name" value="OS02G0815200 PROTEIN"/>
    <property type="match status" value="1"/>
</dbReference>
<dbReference type="SUPFAM" id="SSF54928">
    <property type="entry name" value="RNA-binding domain, RBD"/>
    <property type="match status" value="1"/>
</dbReference>
<evidence type="ECO:0000313" key="3">
    <source>
        <dbReference type="EMBL" id="MCS3904128.1"/>
    </source>
</evidence>
<evidence type="ECO:0000313" key="4">
    <source>
        <dbReference type="Proteomes" id="UP001204445"/>
    </source>
</evidence>
<gene>
    <name evidence="3" type="ORF">J2T55_002161</name>
</gene>
<dbReference type="AlphaFoldDB" id="A0AAE3HMN5"/>
<dbReference type="InterPro" id="IPR035979">
    <property type="entry name" value="RBD_domain_sf"/>
</dbReference>
<dbReference type="InterPro" id="IPR050502">
    <property type="entry name" value="Euk_RNA-bind_prot"/>
</dbReference>
<sequence>MLKIYVGNLPPEATQEEVSALFANHGRVRSIDVAKDIFSGKCRGFGFVEMEGHEARAAINALNGYSLHGNNLRVNQERPKNQRGGRRR</sequence>
<feature type="domain" description="RRM" evidence="2">
    <location>
        <begin position="2"/>
        <end position="79"/>
    </location>
</feature>
<dbReference type="EMBL" id="JANUCT010000016">
    <property type="protein sequence ID" value="MCS3904128.1"/>
    <property type="molecule type" value="Genomic_DNA"/>
</dbReference>
<dbReference type="PROSITE" id="PS50102">
    <property type="entry name" value="RRM"/>
    <property type="match status" value="1"/>
</dbReference>
<proteinExistence type="predicted"/>
<dbReference type="GO" id="GO:0003729">
    <property type="term" value="F:mRNA binding"/>
    <property type="evidence" value="ECO:0007669"/>
    <property type="project" value="TreeGrafter"/>
</dbReference>
<dbReference type="InterPro" id="IPR012677">
    <property type="entry name" value="Nucleotide-bd_a/b_plait_sf"/>
</dbReference>
<dbReference type="Proteomes" id="UP001204445">
    <property type="component" value="Unassembled WGS sequence"/>
</dbReference>
<accession>A0AAE3HMN5</accession>
<evidence type="ECO:0000256" key="1">
    <source>
        <dbReference type="ARBA" id="ARBA00022884"/>
    </source>
</evidence>
<keyword evidence="1" id="KW-0694">RNA-binding</keyword>
<dbReference type="Gene3D" id="3.30.70.330">
    <property type="match status" value="1"/>
</dbReference>
<dbReference type="SMART" id="SM00360">
    <property type="entry name" value="RRM"/>
    <property type="match status" value="1"/>
</dbReference>
<comment type="caution">
    <text evidence="3">The sequence shown here is derived from an EMBL/GenBank/DDBJ whole genome shotgun (WGS) entry which is preliminary data.</text>
</comment>
<evidence type="ECO:0000259" key="2">
    <source>
        <dbReference type="PROSITE" id="PS50102"/>
    </source>
</evidence>
<reference evidence="3" key="1">
    <citation type="submission" date="2022-08" db="EMBL/GenBank/DDBJ databases">
        <title>Genomic Encyclopedia of Type Strains, Phase III (KMG-III): the genomes of soil and plant-associated and newly described type strains.</title>
        <authorList>
            <person name="Whitman W."/>
        </authorList>
    </citation>
    <scope>NUCLEOTIDE SEQUENCE</scope>
    <source>
        <strain evidence="3">HMT 1</strain>
    </source>
</reference>
<name>A0AAE3HMN5_9GAMM</name>
<organism evidence="3 4">
    <name type="scientific">Methylohalomonas lacus</name>
    <dbReference type="NCBI Taxonomy" id="398773"/>
    <lineage>
        <taxon>Bacteria</taxon>
        <taxon>Pseudomonadati</taxon>
        <taxon>Pseudomonadota</taxon>
        <taxon>Gammaproteobacteria</taxon>
        <taxon>Methylohalomonadales</taxon>
        <taxon>Methylohalomonadaceae</taxon>
        <taxon>Methylohalomonas</taxon>
    </lineage>
</organism>
<dbReference type="Pfam" id="PF00076">
    <property type="entry name" value="RRM_1"/>
    <property type="match status" value="1"/>
</dbReference>
<dbReference type="RefSeq" id="WP_259056434.1">
    <property type="nucleotide sequence ID" value="NZ_JANUCT010000016.1"/>
</dbReference>